<proteinExistence type="predicted"/>
<evidence type="ECO:0000256" key="1">
    <source>
        <dbReference type="PROSITE-ProRule" id="PRU00339"/>
    </source>
</evidence>
<dbReference type="SUPFAM" id="SSF52540">
    <property type="entry name" value="P-loop containing nucleoside triphosphate hydrolases"/>
    <property type="match status" value="1"/>
</dbReference>
<evidence type="ECO:0000313" key="4">
    <source>
        <dbReference type="Proteomes" id="UP000266841"/>
    </source>
</evidence>
<dbReference type="Gene3D" id="3.40.50.300">
    <property type="entry name" value="P-loop containing nucleotide triphosphate hydrolases"/>
    <property type="match status" value="1"/>
</dbReference>
<dbReference type="OrthoDB" id="6161812at2759"/>
<keyword evidence="4" id="KW-1185">Reference proteome</keyword>
<dbReference type="InterPro" id="IPR002182">
    <property type="entry name" value="NB-ARC"/>
</dbReference>
<dbReference type="InterPro" id="IPR019734">
    <property type="entry name" value="TPR_rpt"/>
</dbReference>
<dbReference type="SMART" id="SM00028">
    <property type="entry name" value="TPR"/>
    <property type="match status" value="4"/>
</dbReference>
<name>K0S8N5_THAOC</name>
<protein>
    <recommendedName>
        <fullName evidence="2">NB-ARC domain-containing protein</fullName>
    </recommendedName>
</protein>
<dbReference type="Gene3D" id="1.25.40.10">
    <property type="entry name" value="Tetratricopeptide repeat domain"/>
    <property type="match status" value="2"/>
</dbReference>
<dbReference type="PROSITE" id="PS50005">
    <property type="entry name" value="TPR"/>
    <property type="match status" value="1"/>
</dbReference>
<gene>
    <name evidence="3" type="ORF">THAOC_16852</name>
</gene>
<dbReference type="SUPFAM" id="SSF110857">
    <property type="entry name" value="Gamma-glutamyl cyclotransferase-like"/>
    <property type="match status" value="1"/>
</dbReference>
<dbReference type="GO" id="GO:0043531">
    <property type="term" value="F:ADP binding"/>
    <property type="evidence" value="ECO:0007669"/>
    <property type="project" value="InterPro"/>
</dbReference>
<dbReference type="SUPFAM" id="SSF48452">
    <property type="entry name" value="TPR-like"/>
    <property type="match status" value="1"/>
</dbReference>
<dbReference type="InterPro" id="IPR036568">
    <property type="entry name" value="GGCT-like_sf"/>
</dbReference>
<keyword evidence="1" id="KW-0802">TPR repeat</keyword>
<dbReference type="Pfam" id="PF00931">
    <property type="entry name" value="NB-ARC"/>
    <property type="match status" value="1"/>
</dbReference>
<dbReference type="EMBL" id="AGNL01018798">
    <property type="protein sequence ID" value="EJK62533.1"/>
    <property type="molecule type" value="Genomic_DNA"/>
</dbReference>
<dbReference type="CDD" id="cd06661">
    <property type="entry name" value="GGCT_like"/>
    <property type="match status" value="1"/>
</dbReference>
<evidence type="ECO:0000259" key="2">
    <source>
        <dbReference type="Pfam" id="PF00931"/>
    </source>
</evidence>
<dbReference type="eggNOG" id="ENOG502RUM7">
    <property type="taxonomic scope" value="Eukaryota"/>
</dbReference>
<dbReference type="Gene3D" id="3.10.490.10">
    <property type="entry name" value="Gamma-glutamyl cyclotransferase-like"/>
    <property type="match status" value="1"/>
</dbReference>
<dbReference type="AlphaFoldDB" id="K0S8N5"/>
<dbReference type="PANTHER" id="PTHR46082:SF6">
    <property type="entry name" value="AAA+ ATPASE DOMAIN-CONTAINING PROTEIN-RELATED"/>
    <property type="match status" value="1"/>
</dbReference>
<evidence type="ECO:0000313" key="3">
    <source>
        <dbReference type="EMBL" id="EJK62533.1"/>
    </source>
</evidence>
<dbReference type="Proteomes" id="UP000266841">
    <property type="component" value="Unassembled WGS sequence"/>
</dbReference>
<comment type="caution">
    <text evidence="3">The sequence shown here is derived from an EMBL/GenBank/DDBJ whole genome shotgun (WGS) entry which is preliminary data.</text>
</comment>
<organism evidence="3 4">
    <name type="scientific">Thalassiosira oceanica</name>
    <name type="common">Marine diatom</name>
    <dbReference type="NCBI Taxonomy" id="159749"/>
    <lineage>
        <taxon>Eukaryota</taxon>
        <taxon>Sar</taxon>
        <taxon>Stramenopiles</taxon>
        <taxon>Ochrophyta</taxon>
        <taxon>Bacillariophyta</taxon>
        <taxon>Coscinodiscophyceae</taxon>
        <taxon>Thalassiosirophycidae</taxon>
        <taxon>Thalassiosirales</taxon>
        <taxon>Thalassiosiraceae</taxon>
        <taxon>Thalassiosira</taxon>
    </lineage>
</organism>
<feature type="repeat" description="TPR" evidence="1">
    <location>
        <begin position="899"/>
        <end position="932"/>
    </location>
</feature>
<accession>K0S8N5</accession>
<dbReference type="InterPro" id="IPR053137">
    <property type="entry name" value="NLR-like"/>
</dbReference>
<sequence length="1153" mass="129091">MMGGVFIFGYGSIINKSTHKTWASGTSAASETNAACAGVATVRRSFGYKRSWNFRSSTGFTALGVSKSSADPTDVNGVLYRVHESELPGFDLREVGYDRIEVGLHHVDLHPGADFTLEEGDRVWIYVPQVEQFADENHPLLQSYVDTVLQGCFDWGGQTMAEEFITSTGDWSIYYLNDIPSSRRPWLHRSRDYTIIDKLLQKYSELTRYSERRHPEQFASAFSQSMRGLWAVPRRNPCFIGREMLLGQLKTMLSGQDSKQSKSIVRVCGFGGVGKSTMVTEFCYRNFPSVYGLVVWLKAETADSLVSDFRSLLSDLSNESIDQERSTAEVISEVKTRLFRSNTPWLIVFDNIEDEDLLERFLPRGAGAKGHVIVTQRRHIDRKYETISMACFDVSESVDLLRMTAEHNLDGTDTSVVEKICEKLGHLPLALSIAATYMVKSDVSGSEYLSRFLNAEKCGTGLNNPVERSLSLTLPLLEPTTIDVLHLLAYLSADMISKPIIRILIGCKTKHEHSMRLSRVQTNLWTASALACCGLIVGGAMLSSRRRRTSSIASVAGASILASTWTFLSSSIGTSKELKGVQQRQKSATDFDALEYDQCDKAWAQLKSFSLLSVEGGRGSIHRLTQKAMVSFQSSSERGQFWSICMKTLSELWSFSPDDSKTWKESLLHLEHLKSCLGFAEEFSTESDAIVFARLCRECGIAQSMVLNQFAESESSLRLSLRLVRKTRARRAAIEKVQTLNELSKVLRFQVRFSEAEACLDEALALSRRYSIDYIADSYYEFGVLSSKRHQLDKAIGYLEQSLDYISRTPGHDAKRASSLHQLAAVYIATKPPNLGKARLLLMESLSLCHSVVQRASTLRLLARVTIRQGDLNLGDSLLQQALELYEELYPDKTHMNVGAVLFQQGALYLQRNELDKAWSIFNECLRIRKNVYSYASSCGSYPTHFEIAVVAHNLGVVALLRDDSSNMSIEMFGAERAILENLRLAQDKDQEDKIYQAQLTNLTWSRKAALKKGDDALANEFVSERNELRRCRRNETLKCVSLSNSPACLNLNRRLLQARMVAREYALGRTDCGSIQRVLATLDHEIILATMGSIKESASTFKATILPLIGKADRRMPILAACDKLRDELRKNGIKVVDNAVIQNTTEAGTHS</sequence>
<dbReference type="InterPro" id="IPR013024">
    <property type="entry name" value="GGCT-like"/>
</dbReference>
<dbReference type="PANTHER" id="PTHR46082">
    <property type="entry name" value="ATP/GTP-BINDING PROTEIN-RELATED"/>
    <property type="match status" value="1"/>
</dbReference>
<feature type="domain" description="NB-ARC" evidence="2">
    <location>
        <begin position="244"/>
        <end position="405"/>
    </location>
</feature>
<dbReference type="InterPro" id="IPR027417">
    <property type="entry name" value="P-loop_NTPase"/>
</dbReference>
<dbReference type="Pfam" id="PF13424">
    <property type="entry name" value="TPR_12"/>
    <property type="match status" value="1"/>
</dbReference>
<dbReference type="InterPro" id="IPR011990">
    <property type="entry name" value="TPR-like_helical_dom_sf"/>
</dbReference>
<reference evidence="3 4" key="1">
    <citation type="journal article" date="2012" name="Genome Biol.">
        <title>Genome and low-iron response of an oceanic diatom adapted to chronic iron limitation.</title>
        <authorList>
            <person name="Lommer M."/>
            <person name="Specht M."/>
            <person name="Roy A.S."/>
            <person name="Kraemer L."/>
            <person name="Andreson R."/>
            <person name="Gutowska M.A."/>
            <person name="Wolf J."/>
            <person name="Bergner S.V."/>
            <person name="Schilhabel M.B."/>
            <person name="Klostermeier U.C."/>
            <person name="Beiko R.G."/>
            <person name="Rosenstiel P."/>
            <person name="Hippler M."/>
            <person name="Laroche J."/>
        </authorList>
    </citation>
    <scope>NUCLEOTIDE SEQUENCE [LARGE SCALE GENOMIC DNA]</scope>
    <source>
        <strain evidence="3 4">CCMP1005</strain>
    </source>
</reference>